<dbReference type="PROSITE" id="PS50026">
    <property type="entry name" value="EGF_3"/>
    <property type="match status" value="1"/>
</dbReference>
<dbReference type="OrthoDB" id="283575at2759"/>
<feature type="domain" description="EGF-like" evidence="4">
    <location>
        <begin position="654"/>
        <end position="691"/>
    </location>
</feature>
<organism evidence="5 6">
    <name type="scientific">Glutinoglossum americanum</name>
    <dbReference type="NCBI Taxonomy" id="1670608"/>
    <lineage>
        <taxon>Eukaryota</taxon>
        <taxon>Fungi</taxon>
        <taxon>Dikarya</taxon>
        <taxon>Ascomycota</taxon>
        <taxon>Pezizomycotina</taxon>
        <taxon>Geoglossomycetes</taxon>
        <taxon>Geoglossales</taxon>
        <taxon>Geoglossaceae</taxon>
        <taxon>Glutinoglossum</taxon>
    </lineage>
</organism>
<protein>
    <recommendedName>
        <fullName evidence="4">EGF-like domain-containing protein</fullName>
    </recommendedName>
</protein>
<comment type="caution">
    <text evidence="5">The sequence shown here is derived from an EMBL/GenBank/DDBJ whole genome shotgun (WGS) entry which is preliminary data.</text>
</comment>
<gene>
    <name evidence="5" type="ORF">FGG08_001914</name>
</gene>
<dbReference type="Proteomes" id="UP000698800">
    <property type="component" value="Unassembled WGS sequence"/>
</dbReference>
<keyword evidence="3" id="KW-0812">Transmembrane</keyword>
<dbReference type="AlphaFoldDB" id="A0A9P8IFZ3"/>
<feature type="compositionally biased region" description="Low complexity" evidence="2">
    <location>
        <begin position="246"/>
        <end position="260"/>
    </location>
</feature>
<feature type="region of interest" description="Disordered" evidence="2">
    <location>
        <begin position="533"/>
        <end position="585"/>
    </location>
</feature>
<feature type="compositionally biased region" description="Low complexity" evidence="2">
    <location>
        <begin position="174"/>
        <end position="184"/>
    </location>
</feature>
<dbReference type="InterPro" id="IPR000742">
    <property type="entry name" value="EGF"/>
</dbReference>
<feature type="disulfide bond" evidence="1">
    <location>
        <begin position="681"/>
        <end position="690"/>
    </location>
</feature>
<feature type="compositionally biased region" description="Polar residues" evidence="2">
    <location>
        <begin position="542"/>
        <end position="554"/>
    </location>
</feature>
<evidence type="ECO:0000256" key="1">
    <source>
        <dbReference type="PROSITE-ProRule" id="PRU00076"/>
    </source>
</evidence>
<dbReference type="PANTHER" id="PTHR17178:SF0">
    <property type="entry name" value="SERGLYCIN"/>
    <property type="match status" value="1"/>
</dbReference>
<feature type="compositionally biased region" description="Polar residues" evidence="2">
    <location>
        <begin position="75"/>
        <end position="90"/>
    </location>
</feature>
<feature type="region of interest" description="Disordered" evidence="2">
    <location>
        <begin position="393"/>
        <end position="493"/>
    </location>
</feature>
<dbReference type="PROSITE" id="PS00022">
    <property type="entry name" value="EGF_1"/>
    <property type="match status" value="1"/>
</dbReference>
<name>A0A9P8IFZ3_9PEZI</name>
<feature type="compositionally biased region" description="Polar residues" evidence="2">
    <location>
        <begin position="417"/>
        <end position="430"/>
    </location>
</feature>
<sequence length="910" mass="95517">MQQGSRQGAPPGLPLGQADRVIRGDNGASNPAAGSARRVREMTEAEQRSKARDADGNTNFPAPQAAGRTRLPVRQNVNDRPSNAQNSTSRNNKRTVPPAITSGRGNPGAIGAAISRPAPMPQWPLAESRMDPIGEGSVGRGTPPQRPPRPRYVPSLLDSSKIQDHTPSSFAYRPTQPSQQPQPQKSAETPTEPANPASPPSTYDSGRDSQHSSSSIGTIPDFPQIPTAAAAGPPRRITNYGPPPSRRGNSSFYSQSSYVSPIPEEGAGMRTPGSYASSHVIPVSWGSGSQDYPPKEGMDAPSDEEDGRQSRSTGDDEEDGLVRNASLGKRHKPSITTIKSAERLAQLPNRPTDDDQQQSSSSSSSEKGNQTAPSGTAGRGITAAGATGAIAAVGLGTSSGNNGETGRLDITPPSPQPRNNYLSISESSPVSREGSPLPREVSRSVSPVDSRVSKIIGAYGGGPHDIPGRNGGPTPAKSSFSERLPGLRRPPKLNLDAVREAEARGSLTSLPELIKRATKLAAVLEKGRPESEWEAYSIDSGDGSNASQRRSGSISDILASFPPPVLAPPRGDRRQSRGLSRWPLPADGFTPVDRRSADIDQRPPRRRCCGLPRWAFILLVIIALIVIAAAVVVPLELIKLSKKKGGSGSASEAAIQRCRQRLQCMNGGTLVNNGSSCQCVCVNGFTGDSCTSSANSGCVTLDTSSDAALQNATLGSAIPRLLENANKNFSIPLDSATILSLFSSSNLSCTSQNALVTFNGHASRFTQDSIQSSAVGSATITDAPSKRANPSEPTASSILTIPDDISFSLFSGTLQAAPSATSVTSPGGQGSPKYYIVNDTMLDFARTSVLFVFQEKNSLDAAVLAQGRLQNAFTSDRSLSNVDVGNNITVRLSCNTLDLGDGKKIGKDSC</sequence>
<accession>A0A9P8IFZ3</accession>
<proteinExistence type="predicted"/>
<dbReference type="PANTHER" id="PTHR17178">
    <property type="entry name" value="SECRETORY GRANULE PROTEOGLYCAN CORE PROTEIN"/>
    <property type="match status" value="1"/>
</dbReference>
<feature type="transmembrane region" description="Helical" evidence="3">
    <location>
        <begin position="614"/>
        <end position="635"/>
    </location>
</feature>
<keyword evidence="3" id="KW-1133">Transmembrane helix</keyword>
<evidence type="ECO:0000256" key="2">
    <source>
        <dbReference type="SAM" id="MobiDB-lite"/>
    </source>
</evidence>
<feature type="region of interest" description="Disordered" evidence="2">
    <location>
        <begin position="1"/>
        <end position="381"/>
    </location>
</feature>
<keyword evidence="3" id="KW-0472">Membrane</keyword>
<keyword evidence="1" id="KW-0245">EGF-like domain</keyword>
<reference evidence="5" key="1">
    <citation type="submission" date="2021-03" db="EMBL/GenBank/DDBJ databases">
        <title>Comparative genomics and phylogenomic investigation of the class Geoglossomycetes provide insights into ecological specialization and systematics.</title>
        <authorList>
            <person name="Melie T."/>
            <person name="Pirro S."/>
            <person name="Miller A.N."/>
            <person name="Quandt A."/>
        </authorList>
    </citation>
    <scope>NUCLEOTIDE SEQUENCE</scope>
    <source>
        <strain evidence="5">GBOQ0MN5Z8</strain>
    </source>
</reference>
<comment type="caution">
    <text evidence="1">Lacks conserved residue(s) required for the propagation of feature annotation.</text>
</comment>
<evidence type="ECO:0000313" key="6">
    <source>
        <dbReference type="Proteomes" id="UP000698800"/>
    </source>
</evidence>
<evidence type="ECO:0000256" key="3">
    <source>
        <dbReference type="SAM" id="Phobius"/>
    </source>
</evidence>
<feature type="compositionally biased region" description="Basic and acidic residues" evidence="2">
    <location>
        <begin position="38"/>
        <end position="55"/>
    </location>
</feature>
<keyword evidence="6" id="KW-1185">Reference proteome</keyword>
<feature type="compositionally biased region" description="Low complexity" evidence="2">
    <location>
        <begin position="435"/>
        <end position="450"/>
    </location>
</feature>
<dbReference type="PROSITE" id="PS01186">
    <property type="entry name" value="EGF_2"/>
    <property type="match status" value="1"/>
</dbReference>
<evidence type="ECO:0000259" key="4">
    <source>
        <dbReference type="PROSITE" id="PS50026"/>
    </source>
</evidence>
<feature type="compositionally biased region" description="Polar residues" evidence="2">
    <location>
        <begin position="157"/>
        <end position="169"/>
    </location>
</feature>
<evidence type="ECO:0000313" key="5">
    <source>
        <dbReference type="EMBL" id="KAH0543732.1"/>
    </source>
</evidence>
<keyword evidence="1" id="KW-1015">Disulfide bond</keyword>
<dbReference type="EMBL" id="JAGHQL010000027">
    <property type="protein sequence ID" value="KAH0543732.1"/>
    <property type="molecule type" value="Genomic_DNA"/>
</dbReference>
<dbReference type="CDD" id="cd00054">
    <property type="entry name" value="EGF_CA"/>
    <property type="match status" value="1"/>
</dbReference>